<dbReference type="OrthoDB" id="6342296at2759"/>
<name>A0A7R9A2W2_9CRUS</name>
<dbReference type="PANTHER" id="PTHR22933:SF43">
    <property type="entry name" value="LP10131P"/>
    <property type="match status" value="1"/>
</dbReference>
<gene>
    <name evidence="3" type="ORF">DSTB1V02_LOCUS1238</name>
</gene>
<keyword evidence="4" id="KW-1185">Reference proteome</keyword>
<dbReference type="Proteomes" id="UP000677054">
    <property type="component" value="Unassembled WGS sequence"/>
</dbReference>
<dbReference type="GO" id="GO:0008061">
    <property type="term" value="F:chitin binding"/>
    <property type="evidence" value="ECO:0007669"/>
    <property type="project" value="InterPro"/>
</dbReference>
<protein>
    <recommendedName>
        <fullName evidence="2">Chitin-binding type-2 domain-containing protein</fullName>
    </recommendedName>
</protein>
<dbReference type="PROSITE" id="PS50940">
    <property type="entry name" value="CHIT_BIND_II"/>
    <property type="match status" value="1"/>
</dbReference>
<dbReference type="Pfam" id="PF01607">
    <property type="entry name" value="CBM_14"/>
    <property type="match status" value="1"/>
</dbReference>
<accession>A0A7R9A2W2</accession>
<evidence type="ECO:0000313" key="4">
    <source>
        <dbReference type="Proteomes" id="UP000677054"/>
    </source>
</evidence>
<dbReference type="EMBL" id="LR899629">
    <property type="protein sequence ID" value="CAD7241238.1"/>
    <property type="molecule type" value="Genomic_DNA"/>
</dbReference>
<dbReference type="SMART" id="SM00494">
    <property type="entry name" value="ChtBD2"/>
    <property type="match status" value="1"/>
</dbReference>
<dbReference type="InterPro" id="IPR002557">
    <property type="entry name" value="Chitin-bd_dom"/>
</dbReference>
<dbReference type="AlphaFoldDB" id="A0A7R9A2W2"/>
<feature type="region of interest" description="Disordered" evidence="1">
    <location>
        <begin position="28"/>
        <end position="47"/>
    </location>
</feature>
<dbReference type="InterPro" id="IPR052976">
    <property type="entry name" value="Scoloptoxin-like"/>
</dbReference>
<dbReference type="SUPFAM" id="SSF57625">
    <property type="entry name" value="Invertebrate chitin-binding proteins"/>
    <property type="match status" value="1"/>
</dbReference>
<proteinExistence type="predicted"/>
<reference evidence="3" key="1">
    <citation type="submission" date="2020-11" db="EMBL/GenBank/DDBJ databases">
        <authorList>
            <person name="Tran Van P."/>
        </authorList>
    </citation>
    <scope>NUCLEOTIDE SEQUENCE</scope>
</reference>
<sequence length="130" mass="15763">MKESSYAAALAKWHRQLREAHRHRALERKQVEAEETQRNEVAHNVESHFPPRTGFRCQHMVHPGYYADIEEQCEVFHVCTPSNGQISFYCPQHTRFNQKYLTCDWSENVQCSLSPYYYYHNSHYWHRQFR</sequence>
<dbReference type="Gene3D" id="2.170.140.10">
    <property type="entry name" value="Chitin binding domain"/>
    <property type="match status" value="1"/>
</dbReference>
<dbReference type="EMBL" id="CAJPEV010000112">
    <property type="protein sequence ID" value="CAG0880765.1"/>
    <property type="molecule type" value="Genomic_DNA"/>
</dbReference>
<dbReference type="GO" id="GO:0005576">
    <property type="term" value="C:extracellular region"/>
    <property type="evidence" value="ECO:0007669"/>
    <property type="project" value="InterPro"/>
</dbReference>
<evidence type="ECO:0000259" key="2">
    <source>
        <dbReference type="PROSITE" id="PS50940"/>
    </source>
</evidence>
<dbReference type="PANTHER" id="PTHR22933">
    <property type="entry name" value="FI18007P1-RELATED"/>
    <property type="match status" value="1"/>
</dbReference>
<evidence type="ECO:0000256" key="1">
    <source>
        <dbReference type="SAM" id="MobiDB-lite"/>
    </source>
</evidence>
<feature type="compositionally biased region" description="Basic and acidic residues" evidence="1">
    <location>
        <begin position="28"/>
        <end position="46"/>
    </location>
</feature>
<dbReference type="InterPro" id="IPR036508">
    <property type="entry name" value="Chitin-bd_dom_sf"/>
</dbReference>
<organism evidence="3">
    <name type="scientific">Darwinula stevensoni</name>
    <dbReference type="NCBI Taxonomy" id="69355"/>
    <lineage>
        <taxon>Eukaryota</taxon>
        <taxon>Metazoa</taxon>
        <taxon>Ecdysozoa</taxon>
        <taxon>Arthropoda</taxon>
        <taxon>Crustacea</taxon>
        <taxon>Oligostraca</taxon>
        <taxon>Ostracoda</taxon>
        <taxon>Podocopa</taxon>
        <taxon>Podocopida</taxon>
        <taxon>Darwinulocopina</taxon>
        <taxon>Darwinuloidea</taxon>
        <taxon>Darwinulidae</taxon>
        <taxon>Darwinula</taxon>
    </lineage>
</organism>
<feature type="domain" description="Chitin-binding type-2" evidence="2">
    <location>
        <begin position="54"/>
        <end position="113"/>
    </location>
</feature>
<evidence type="ECO:0000313" key="3">
    <source>
        <dbReference type="EMBL" id="CAD7241238.1"/>
    </source>
</evidence>